<dbReference type="InterPro" id="IPR014710">
    <property type="entry name" value="RmlC-like_jellyroll"/>
</dbReference>
<dbReference type="GO" id="GO:0009298">
    <property type="term" value="P:GDP-mannose biosynthetic process"/>
    <property type="evidence" value="ECO:0007669"/>
    <property type="project" value="TreeGrafter"/>
</dbReference>
<keyword evidence="2" id="KW-0413">Isomerase</keyword>
<name>A0A285L4B7_9NOCA</name>
<dbReference type="STRING" id="1379680.GCA_001612615_01348"/>
<organism evidence="2 3">
    <name type="scientific">Nocardia amikacinitolerans</name>
    <dbReference type="NCBI Taxonomy" id="756689"/>
    <lineage>
        <taxon>Bacteria</taxon>
        <taxon>Bacillati</taxon>
        <taxon>Actinomycetota</taxon>
        <taxon>Actinomycetes</taxon>
        <taxon>Mycobacteriales</taxon>
        <taxon>Nocardiaceae</taxon>
        <taxon>Nocardia</taxon>
    </lineage>
</organism>
<feature type="domain" description="Mannose-6-phosphate isomerase type II C-terminal" evidence="1">
    <location>
        <begin position="5"/>
        <end position="108"/>
    </location>
</feature>
<dbReference type="GO" id="GO:0005976">
    <property type="term" value="P:polysaccharide metabolic process"/>
    <property type="evidence" value="ECO:0007669"/>
    <property type="project" value="InterPro"/>
</dbReference>
<dbReference type="InterPro" id="IPR011051">
    <property type="entry name" value="RmlC_Cupin_sf"/>
</dbReference>
<evidence type="ECO:0000313" key="3">
    <source>
        <dbReference type="Proteomes" id="UP000219565"/>
    </source>
</evidence>
<evidence type="ECO:0000259" key="1">
    <source>
        <dbReference type="Pfam" id="PF01050"/>
    </source>
</evidence>
<dbReference type="Pfam" id="PF01050">
    <property type="entry name" value="MannoseP_isomer"/>
    <property type="match status" value="1"/>
</dbReference>
<dbReference type="PANTHER" id="PTHR46390">
    <property type="entry name" value="MANNOSE-1-PHOSPHATE GUANYLYLTRANSFERASE"/>
    <property type="match status" value="1"/>
</dbReference>
<reference evidence="2 3" key="1">
    <citation type="submission" date="2017-09" db="EMBL/GenBank/DDBJ databases">
        <authorList>
            <person name="Ehlers B."/>
            <person name="Leendertz F.H."/>
        </authorList>
    </citation>
    <scope>NUCLEOTIDE SEQUENCE [LARGE SCALE GENOMIC DNA]</scope>
    <source>
        <strain evidence="2 3">DSM 45537</strain>
    </source>
</reference>
<gene>
    <name evidence="2" type="ORF">SAMN04244553_1710</name>
</gene>
<dbReference type="CDD" id="cd02213">
    <property type="entry name" value="cupin_PMI_typeII_C"/>
    <property type="match status" value="1"/>
</dbReference>
<dbReference type="AlphaFoldDB" id="A0A285L4B7"/>
<accession>A0A285L4B7</accession>
<dbReference type="PANTHER" id="PTHR46390:SF1">
    <property type="entry name" value="MANNOSE-1-PHOSPHATE GUANYLYLTRANSFERASE"/>
    <property type="match status" value="1"/>
</dbReference>
<dbReference type="GO" id="GO:0016853">
    <property type="term" value="F:isomerase activity"/>
    <property type="evidence" value="ECO:0007669"/>
    <property type="project" value="UniProtKB-KW"/>
</dbReference>
<proteinExistence type="predicted"/>
<dbReference type="InterPro" id="IPR001538">
    <property type="entry name" value="Man6P_isomerase-2_C"/>
</dbReference>
<dbReference type="RefSeq" id="WP_174554781.1">
    <property type="nucleotide sequence ID" value="NZ_JAMTCV010000006.1"/>
</dbReference>
<sequence length="114" mass="12936">MESSERPWGAYRVLSDETTFKVKTITVRPGHRLSYQRHSRRAEHWFVVAGEGVVTIDGQDRPVRAGDSVDIPVETAHRVAAEGREDLVFVEVQTGTYFGEDDIVRLDDDYGRES</sequence>
<keyword evidence="3" id="KW-1185">Reference proteome</keyword>
<evidence type="ECO:0000313" key="2">
    <source>
        <dbReference type="EMBL" id="SNY79760.1"/>
    </source>
</evidence>
<dbReference type="SUPFAM" id="SSF51182">
    <property type="entry name" value="RmlC-like cupins"/>
    <property type="match status" value="1"/>
</dbReference>
<dbReference type="Gene3D" id="2.60.120.10">
    <property type="entry name" value="Jelly Rolls"/>
    <property type="match status" value="1"/>
</dbReference>
<dbReference type="Proteomes" id="UP000219565">
    <property type="component" value="Unassembled WGS sequence"/>
</dbReference>
<dbReference type="GO" id="GO:0004475">
    <property type="term" value="F:mannose-1-phosphate guanylyltransferase (GTP) activity"/>
    <property type="evidence" value="ECO:0007669"/>
    <property type="project" value="TreeGrafter"/>
</dbReference>
<dbReference type="InterPro" id="IPR051161">
    <property type="entry name" value="Mannose-6P_isomerase_type2"/>
</dbReference>
<protein>
    <submittedName>
        <fullName evidence="2">Mannose-6-phosphate isomerase</fullName>
    </submittedName>
</protein>
<dbReference type="EMBL" id="OBEG01000001">
    <property type="protein sequence ID" value="SNY79760.1"/>
    <property type="molecule type" value="Genomic_DNA"/>
</dbReference>